<dbReference type="InterPro" id="IPR046529">
    <property type="entry name" value="DUF6594"/>
</dbReference>
<dbReference type="AlphaFoldDB" id="A0A2J6TCB2"/>
<keyword evidence="1" id="KW-1133">Transmembrane helix</keyword>
<name>A0A2J6TCB2_9HELO</name>
<accession>A0A2J6TCB2</accession>
<dbReference type="OrthoDB" id="3533814at2759"/>
<sequence>MSSDNISIPAPAAKFPPYCLSSDEAERASPTILRKPDQGLLGYSMSSENFLEKGYLKRSISSFRSVLCGWWLFFVENLLFPFQKGSAWYKEYMTMREDEKAHIRALYSRCKENPICDYPPGWPQLAAFLHSDDDFAIFRRFGLTHCRVLVQLQAEIQLLEKKLAEIDQADAMAGSSNAWRLLTAEYEYGWDPAQRNLLKELQEKLLTYDTLLLNDRKLRELGQPSKKDYRSVLHWIIGSKPVGKGQYDWIFRANDFVTLCKIDPFEQSILSSYFRNLFRSQTHEDYNATVDPFSKTRESAVAKLLIVFFTVGILIIPIFLLLWIPLTRAWISVTVLLSVLTFSTLISLLTKATGNEVLVGTAAYCAVLASFLGNAQSNSR</sequence>
<keyword evidence="4" id="KW-1185">Reference proteome</keyword>
<reference evidence="3 4" key="1">
    <citation type="submission" date="2016-04" db="EMBL/GenBank/DDBJ databases">
        <title>A degradative enzymes factory behind the ericoid mycorrhizal symbiosis.</title>
        <authorList>
            <consortium name="DOE Joint Genome Institute"/>
            <person name="Martino E."/>
            <person name="Morin E."/>
            <person name="Grelet G."/>
            <person name="Kuo A."/>
            <person name="Kohler A."/>
            <person name="Daghino S."/>
            <person name="Barry K."/>
            <person name="Choi C."/>
            <person name="Cichocki N."/>
            <person name="Clum A."/>
            <person name="Copeland A."/>
            <person name="Hainaut M."/>
            <person name="Haridas S."/>
            <person name="Labutti K."/>
            <person name="Lindquist E."/>
            <person name="Lipzen A."/>
            <person name="Khouja H.-R."/>
            <person name="Murat C."/>
            <person name="Ohm R."/>
            <person name="Olson A."/>
            <person name="Spatafora J."/>
            <person name="Veneault-Fourrey C."/>
            <person name="Henrissat B."/>
            <person name="Grigoriev I."/>
            <person name="Martin F."/>
            <person name="Perotto S."/>
        </authorList>
    </citation>
    <scope>NUCLEOTIDE SEQUENCE [LARGE SCALE GENOMIC DNA]</scope>
    <source>
        <strain evidence="3 4">E</strain>
    </source>
</reference>
<dbReference type="PANTHER" id="PTHR34502:SF3">
    <property type="entry name" value="DUF6594 DOMAIN-CONTAINING PROTEIN"/>
    <property type="match status" value="1"/>
</dbReference>
<evidence type="ECO:0000256" key="1">
    <source>
        <dbReference type="SAM" id="Phobius"/>
    </source>
</evidence>
<feature type="domain" description="DUF6594" evidence="2">
    <location>
        <begin position="122"/>
        <end position="369"/>
    </location>
</feature>
<evidence type="ECO:0000313" key="3">
    <source>
        <dbReference type="EMBL" id="PMD60665.1"/>
    </source>
</evidence>
<dbReference type="RefSeq" id="XP_024737569.1">
    <property type="nucleotide sequence ID" value="XM_024888504.1"/>
</dbReference>
<dbReference type="Pfam" id="PF20237">
    <property type="entry name" value="DUF6594"/>
    <property type="match status" value="1"/>
</dbReference>
<protein>
    <recommendedName>
        <fullName evidence="2">DUF6594 domain-containing protein</fullName>
    </recommendedName>
</protein>
<dbReference type="PANTHER" id="PTHR34502">
    <property type="entry name" value="DUF6594 DOMAIN-CONTAINING PROTEIN-RELATED"/>
    <property type="match status" value="1"/>
</dbReference>
<feature type="transmembrane region" description="Helical" evidence="1">
    <location>
        <begin position="330"/>
        <end position="350"/>
    </location>
</feature>
<keyword evidence="1" id="KW-0472">Membrane</keyword>
<dbReference type="GeneID" id="36596580"/>
<feature type="transmembrane region" description="Helical" evidence="1">
    <location>
        <begin position="304"/>
        <end position="324"/>
    </location>
</feature>
<dbReference type="InParanoid" id="A0A2J6TCB2"/>
<gene>
    <name evidence="3" type="ORF">K444DRAFT_721015</name>
</gene>
<evidence type="ECO:0000313" key="4">
    <source>
        <dbReference type="Proteomes" id="UP000235371"/>
    </source>
</evidence>
<dbReference type="Proteomes" id="UP000235371">
    <property type="component" value="Unassembled WGS sequence"/>
</dbReference>
<keyword evidence="1" id="KW-0812">Transmembrane</keyword>
<feature type="transmembrane region" description="Helical" evidence="1">
    <location>
        <begin position="357"/>
        <end position="375"/>
    </location>
</feature>
<organism evidence="3 4">
    <name type="scientific">Hyaloscypha bicolor E</name>
    <dbReference type="NCBI Taxonomy" id="1095630"/>
    <lineage>
        <taxon>Eukaryota</taxon>
        <taxon>Fungi</taxon>
        <taxon>Dikarya</taxon>
        <taxon>Ascomycota</taxon>
        <taxon>Pezizomycotina</taxon>
        <taxon>Leotiomycetes</taxon>
        <taxon>Helotiales</taxon>
        <taxon>Hyaloscyphaceae</taxon>
        <taxon>Hyaloscypha</taxon>
        <taxon>Hyaloscypha bicolor</taxon>
    </lineage>
</organism>
<proteinExistence type="predicted"/>
<dbReference type="EMBL" id="KZ613788">
    <property type="protein sequence ID" value="PMD60665.1"/>
    <property type="molecule type" value="Genomic_DNA"/>
</dbReference>
<evidence type="ECO:0000259" key="2">
    <source>
        <dbReference type="Pfam" id="PF20237"/>
    </source>
</evidence>